<name>A0ABQ8UCB5_9EUKA</name>
<protein>
    <submittedName>
        <fullName evidence="1">Uncharacterized protein</fullName>
    </submittedName>
</protein>
<evidence type="ECO:0000313" key="1">
    <source>
        <dbReference type="EMBL" id="KAJ4456929.1"/>
    </source>
</evidence>
<accession>A0ABQ8UCB5</accession>
<proteinExistence type="predicted"/>
<keyword evidence="2" id="KW-1185">Reference proteome</keyword>
<reference evidence="1" key="1">
    <citation type="journal article" date="2022" name="bioRxiv">
        <title>Genomics of Preaxostyla Flagellates Illuminates Evolutionary Transitions and the Path Towards Mitochondrial Loss.</title>
        <authorList>
            <person name="Novak L.V.F."/>
            <person name="Treitli S.C."/>
            <person name="Pyrih J."/>
            <person name="Halakuc P."/>
            <person name="Pipaliya S.V."/>
            <person name="Vacek V."/>
            <person name="Brzon O."/>
            <person name="Soukal P."/>
            <person name="Eme L."/>
            <person name="Dacks J.B."/>
            <person name="Karnkowska A."/>
            <person name="Elias M."/>
            <person name="Hampl V."/>
        </authorList>
    </citation>
    <scope>NUCLEOTIDE SEQUENCE</scope>
    <source>
        <strain evidence="1">RCP-MX</strain>
    </source>
</reference>
<sequence length="271" mass="29976">MDFSSFTDATRGNFLLILASSAGLTYPNRGASDQTPIASFSFPFDVGRQAFDLYVNAAKAIPIVNDPDADAATSTSSSAPFVPQTEDDVGRLCEFLGGSLLAAMCLMEFPQRLKSLNTRRPPVSLLPWLPMKDALESTRRAGYFFDAAAMISSDEDELCFRKDPKQDKPQTDLRWFVPPTETGPPPPMSLRIASPLYRYALSLASRAAQLGPEHHIPAWISSNPVMRGFYHEHKFLVHTAVSPTAPFSHLCTTTRTAEYGFAQDVRPIIWR</sequence>
<dbReference type="EMBL" id="JAPMOS010000058">
    <property type="protein sequence ID" value="KAJ4456929.1"/>
    <property type="molecule type" value="Genomic_DNA"/>
</dbReference>
<comment type="caution">
    <text evidence="1">The sequence shown here is derived from an EMBL/GenBank/DDBJ whole genome shotgun (WGS) entry which is preliminary data.</text>
</comment>
<dbReference type="Proteomes" id="UP001141327">
    <property type="component" value="Unassembled WGS sequence"/>
</dbReference>
<organism evidence="1 2">
    <name type="scientific">Paratrimastix pyriformis</name>
    <dbReference type="NCBI Taxonomy" id="342808"/>
    <lineage>
        <taxon>Eukaryota</taxon>
        <taxon>Metamonada</taxon>
        <taxon>Preaxostyla</taxon>
        <taxon>Paratrimastigidae</taxon>
        <taxon>Paratrimastix</taxon>
    </lineage>
</organism>
<evidence type="ECO:0000313" key="2">
    <source>
        <dbReference type="Proteomes" id="UP001141327"/>
    </source>
</evidence>
<gene>
    <name evidence="1" type="ORF">PAPYR_7753</name>
</gene>